<evidence type="ECO:0000256" key="1">
    <source>
        <dbReference type="ARBA" id="ARBA00022676"/>
    </source>
</evidence>
<sequence length="364" mass="41015">MPNRNSQPIVSLLIPVYNVEKYLAECLDSALAQTLSDIEIICIDDGSTDASGAMLDEYAKKDPRVKVIHKQNSGYGASMNRGLDAATGEFIGILESDDTMLSNGLEVLFNAAKKHGANVVKGNFNFYWSAPNEKIEPFPLVLKEECGRLVDVIEEPRIFHQKPSIWSGLYNREFLVQNGIRFLETPGASYQDTSFAFKAFAAAKKAAFVQDAIINYRQDNESSSVNNRGKVFCVCEEYAEIERWLSELGEGDRARLLFPVEQTAKYDSYMWNYVRLAPEFRLDFLQCMQKEFQAALDVGQVALSDFQPWKRVNLKLILESPEKFEHENATYADAGAAGRAMHYLKHGGPSTLFAYARARMNHEL</sequence>
<dbReference type="AlphaFoldDB" id="A0A3N0I835"/>
<gene>
    <name evidence="4" type="ORF">DMP05_08795</name>
</gene>
<organism evidence="4 5">
    <name type="scientific">Slackia isoflavoniconvertens</name>
    <dbReference type="NCBI Taxonomy" id="572010"/>
    <lineage>
        <taxon>Bacteria</taxon>
        <taxon>Bacillati</taxon>
        <taxon>Actinomycetota</taxon>
        <taxon>Coriobacteriia</taxon>
        <taxon>Eggerthellales</taxon>
        <taxon>Eggerthellaceae</taxon>
        <taxon>Slackia</taxon>
    </lineage>
</organism>
<evidence type="ECO:0000313" key="5">
    <source>
        <dbReference type="Proteomes" id="UP000271472"/>
    </source>
</evidence>
<dbReference type="InterPro" id="IPR001173">
    <property type="entry name" value="Glyco_trans_2-like"/>
</dbReference>
<dbReference type="Pfam" id="PF00535">
    <property type="entry name" value="Glycos_transf_2"/>
    <property type="match status" value="1"/>
</dbReference>
<evidence type="ECO:0000259" key="3">
    <source>
        <dbReference type="Pfam" id="PF00535"/>
    </source>
</evidence>
<dbReference type="Proteomes" id="UP000271472">
    <property type="component" value="Unassembled WGS sequence"/>
</dbReference>
<dbReference type="SUPFAM" id="SSF53448">
    <property type="entry name" value="Nucleotide-diphospho-sugar transferases"/>
    <property type="match status" value="1"/>
</dbReference>
<dbReference type="OrthoDB" id="1666828at2"/>
<reference evidence="5" key="1">
    <citation type="submission" date="2018-05" db="EMBL/GenBank/DDBJ databases">
        <title>Genome Sequencing of selected type strains of the family Eggerthellaceae.</title>
        <authorList>
            <person name="Danylec N."/>
            <person name="Stoll D.A."/>
            <person name="Doetsch A."/>
            <person name="Huch M."/>
        </authorList>
    </citation>
    <scope>NUCLEOTIDE SEQUENCE [LARGE SCALE GENOMIC DNA]</scope>
    <source>
        <strain evidence="5">DSM 22006</strain>
    </source>
</reference>
<dbReference type="Gene3D" id="3.90.550.10">
    <property type="entry name" value="Spore Coat Polysaccharide Biosynthesis Protein SpsA, Chain A"/>
    <property type="match status" value="1"/>
</dbReference>
<keyword evidence="2 4" id="KW-0808">Transferase</keyword>
<dbReference type="PANTHER" id="PTHR22916">
    <property type="entry name" value="GLYCOSYLTRANSFERASE"/>
    <property type="match status" value="1"/>
</dbReference>
<keyword evidence="5" id="KW-1185">Reference proteome</keyword>
<dbReference type="PANTHER" id="PTHR22916:SF51">
    <property type="entry name" value="GLYCOSYLTRANSFERASE EPSH-RELATED"/>
    <property type="match status" value="1"/>
</dbReference>
<evidence type="ECO:0000313" key="4">
    <source>
        <dbReference type="EMBL" id="RNM33185.1"/>
    </source>
</evidence>
<dbReference type="RefSeq" id="WP_123220093.1">
    <property type="nucleotide sequence ID" value="NZ_JACHYQ010000003.1"/>
</dbReference>
<keyword evidence="1" id="KW-0328">Glycosyltransferase</keyword>
<feature type="domain" description="Glycosyltransferase 2-like" evidence="3">
    <location>
        <begin position="11"/>
        <end position="127"/>
    </location>
</feature>
<evidence type="ECO:0000256" key="2">
    <source>
        <dbReference type="ARBA" id="ARBA00022679"/>
    </source>
</evidence>
<dbReference type="GO" id="GO:0016757">
    <property type="term" value="F:glycosyltransferase activity"/>
    <property type="evidence" value="ECO:0007669"/>
    <property type="project" value="UniProtKB-KW"/>
</dbReference>
<accession>A0A3N0I835</accession>
<dbReference type="InterPro" id="IPR029044">
    <property type="entry name" value="Nucleotide-diphossugar_trans"/>
</dbReference>
<protein>
    <submittedName>
        <fullName evidence="4">Glycosyl transferase family 2</fullName>
    </submittedName>
</protein>
<name>A0A3N0I835_9ACTN</name>
<dbReference type="GeneID" id="98663395"/>
<dbReference type="EMBL" id="QIBZ01000019">
    <property type="protein sequence ID" value="RNM33185.1"/>
    <property type="molecule type" value="Genomic_DNA"/>
</dbReference>
<dbReference type="CDD" id="cd00761">
    <property type="entry name" value="Glyco_tranf_GTA_type"/>
    <property type="match status" value="1"/>
</dbReference>
<comment type="caution">
    <text evidence="4">The sequence shown here is derived from an EMBL/GenBank/DDBJ whole genome shotgun (WGS) entry which is preliminary data.</text>
</comment>
<proteinExistence type="predicted"/>